<comment type="caution">
    <text evidence="1">The sequence shown here is derived from an EMBL/GenBank/DDBJ whole genome shotgun (WGS) entry which is preliminary data.</text>
</comment>
<reference evidence="1 2" key="1">
    <citation type="submission" date="2018-06" db="EMBL/GenBank/DDBJ databases">
        <title>Genome of strain Polynucleobacter sp. FUKU-NW-11.</title>
        <authorList>
            <person name="Hahn M.W."/>
        </authorList>
    </citation>
    <scope>NUCLEOTIDE SEQUENCE [LARGE SCALE GENOMIC DNA]</scope>
    <source>
        <strain evidence="2">FUKU-NW11</strain>
    </source>
</reference>
<sequence>MAKLTLDQLLKNKKVLPASELKAQKEMDAAAQKVFDDAVVEQTRNQRFQAPKEVGSITRPYKRESLED</sequence>
<dbReference type="Proteomes" id="UP000251072">
    <property type="component" value="Unassembled WGS sequence"/>
</dbReference>
<proteinExistence type="predicted"/>
<evidence type="ECO:0000313" key="2">
    <source>
        <dbReference type="Proteomes" id="UP000251072"/>
    </source>
</evidence>
<keyword evidence="2" id="KW-1185">Reference proteome</keyword>
<accession>A0ABX9FDA2</accession>
<name>A0ABX9FDA2_9BURK</name>
<organism evidence="1 2">
    <name type="scientific">Polynucleobacter paneuropaeus</name>
    <dbReference type="NCBI Taxonomy" id="2527775"/>
    <lineage>
        <taxon>Bacteria</taxon>
        <taxon>Pseudomonadati</taxon>
        <taxon>Pseudomonadota</taxon>
        <taxon>Betaproteobacteria</taxon>
        <taxon>Burkholderiales</taxon>
        <taxon>Burkholderiaceae</taxon>
        <taxon>Polynucleobacter</taxon>
    </lineage>
</organism>
<evidence type="ECO:0000313" key="1">
    <source>
        <dbReference type="EMBL" id="RAZ42299.1"/>
    </source>
</evidence>
<dbReference type="RefSeq" id="WP_112238216.1">
    <property type="nucleotide sequence ID" value="NZ_QMCH01000003.1"/>
</dbReference>
<dbReference type="EMBL" id="QMCH01000003">
    <property type="protein sequence ID" value="RAZ42299.1"/>
    <property type="molecule type" value="Genomic_DNA"/>
</dbReference>
<gene>
    <name evidence="1" type="ORF">DP176_07055</name>
</gene>
<protein>
    <submittedName>
        <fullName evidence="1">Uncharacterized protein</fullName>
    </submittedName>
</protein>